<comment type="caution">
    <text evidence="2">The sequence shown here is derived from an EMBL/GenBank/DDBJ whole genome shotgun (WGS) entry which is preliminary data.</text>
</comment>
<protein>
    <submittedName>
        <fullName evidence="2">Uncharacterized protein</fullName>
    </submittedName>
</protein>
<reference evidence="2" key="1">
    <citation type="submission" date="2021-02" db="EMBL/GenBank/DDBJ databases">
        <authorList>
            <person name="Dougan E. K."/>
            <person name="Rhodes N."/>
            <person name="Thang M."/>
            <person name="Chan C."/>
        </authorList>
    </citation>
    <scope>NUCLEOTIDE SEQUENCE</scope>
</reference>
<proteinExistence type="predicted"/>
<evidence type="ECO:0000313" key="3">
    <source>
        <dbReference type="Proteomes" id="UP000654075"/>
    </source>
</evidence>
<gene>
    <name evidence="2" type="ORF">PGLA1383_LOCUS15124</name>
</gene>
<evidence type="ECO:0000256" key="1">
    <source>
        <dbReference type="SAM" id="MobiDB-lite"/>
    </source>
</evidence>
<dbReference type="Proteomes" id="UP000654075">
    <property type="component" value="Unassembled WGS sequence"/>
</dbReference>
<name>A0A813ECQ0_POLGL</name>
<organism evidence="2 3">
    <name type="scientific">Polarella glacialis</name>
    <name type="common">Dinoflagellate</name>
    <dbReference type="NCBI Taxonomy" id="89957"/>
    <lineage>
        <taxon>Eukaryota</taxon>
        <taxon>Sar</taxon>
        <taxon>Alveolata</taxon>
        <taxon>Dinophyceae</taxon>
        <taxon>Suessiales</taxon>
        <taxon>Suessiaceae</taxon>
        <taxon>Polarella</taxon>
    </lineage>
</organism>
<feature type="compositionally biased region" description="Polar residues" evidence="1">
    <location>
        <begin position="46"/>
        <end position="55"/>
    </location>
</feature>
<dbReference type="EMBL" id="CAJNNV010008801">
    <property type="protein sequence ID" value="CAE8596663.1"/>
    <property type="molecule type" value="Genomic_DNA"/>
</dbReference>
<keyword evidence="3" id="KW-1185">Reference proteome</keyword>
<dbReference type="AlphaFoldDB" id="A0A813ECQ0"/>
<sequence>GLETGASARSSRCLPESGCLGRGQRPALQEGRSGPTAAGSTMPRPRQNSAEQVSKVQVLTASDQASLVHQAAAQPGQQVARGGMQQQQSRPAAPCFHAHTMVGTVGTSPGQMGPFFVARQ</sequence>
<feature type="non-terminal residue" evidence="2">
    <location>
        <position position="120"/>
    </location>
</feature>
<feature type="region of interest" description="Disordered" evidence="1">
    <location>
        <begin position="1"/>
        <end position="55"/>
    </location>
</feature>
<evidence type="ECO:0000313" key="2">
    <source>
        <dbReference type="EMBL" id="CAE8596663.1"/>
    </source>
</evidence>
<accession>A0A813ECQ0</accession>